<protein>
    <submittedName>
        <fullName evidence="3">V8-like Glu-specific endopeptidase</fullName>
    </submittedName>
</protein>
<evidence type="ECO:0000313" key="4">
    <source>
        <dbReference type="Proteomes" id="UP000649753"/>
    </source>
</evidence>
<evidence type="ECO:0000256" key="1">
    <source>
        <dbReference type="ARBA" id="ARBA00022729"/>
    </source>
</evidence>
<proteinExistence type="predicted"/>
<name>A0A927QUQ0_9ACTN</name>
<dbReference type="InterPro" id="IPR009003">
    <property type="entry name" value="Peptidase_S1_PA"/>
</dbReference>
<dbReference type="SUPFAM" id="SSF50494">
    <property type="entry name" value="Trypsin-like serine proteases"/>
    <property type="match status" value="1"/>
</dbReference>
<feature type="region of interest" description="Disordered" evidence="2">
    <location>
        <begin position="72"/>
        <end position="113"/>
    </location>
</feature>
<keyword evidence="4" id="KW-1185">Reference proteome</keyword>
<dbReference type="InterPro" id="IPR043504">
    <property type="entry name" value="Peptidase_S1_PA_chymotrypsin"/>
</dbReference>
<accession>A0A927QUQ0</accession>
<keyword evidence="1" id="KW-0732">Signal</keyword>
<gene>
    <name evidence="3" type="ORF">H4W31_000468</name>
</gene>
<dbReference type="AlphaFoldDB" id="A0A927QUQ0"/>
<evidence type="ECO:0000256" key="2">
    <source>
        <dbReference type="SAM" id="MobiDB-lite"/>
    </source>
</evidence>
<dbReference type="Proteomes" id="UP000649753">
    <property type="component" value="Unassembled WGS sequence"/>
</dbReference>
<dbReference type="RefSeq" id="WP_192765128.1">
    <property type="nucleotide sequence ID" value="NZ_JADBEB010000001.1"/>
</dbReference>
<dbReference type="Gene3D" id="2.40.10.10">
    <property type="entry name" value="Trypsin-like serine proteases"/>
    <property type="match status" value="2"/>
</dbReference>
<organism evidence="3 4">
    <name type="scientific">Plantactinospora soyae</name>
    <dbReference type="NCBI Taxonomy" id="1544732"/>
    <lineage>
        <taxon>Bacteria</taxon>
        <taxon>Bacillati</taxon>
        <taxon>Actinomycetota</taxon>
        <taxon>Actinomycetes</taxon>
        <taxon>Micromonosporales</taxon>
        <taxon>Micromonosporaceae</taxon>
        <taxon>Plantactinospora</taxon>
    </lineage>
</organism>
<evidence type="ECO:0000313" key="3">
    <source>
        <dbReference type="EMBL" id="MBE1484830.1"/>
    </source>
</evidence>
<comment type="caution">
    <text evidence="3">The sequence shown here is derived from an EMBL/GenBank/DDBJ whole genome shotgun (WGS) entry which is preliminary data.</text>
</comment>
<dbReference type="InterPro" id="IPR050966">
    <property type="entry name" value="Glutamyl_endopeptidase"/>
</dbReference>
<dbReference type="PANTHER" id="PTHR15462">
    <property type="entry name" value="SERINE PROTEASE"/>
    <property type="match status" value="1"/>
</dbReference>
<sequence>MSQLLSRNTKRRVVFPVLVAVVTVAGTLSVPITASAAPKEDPAGPTITTHAIRKTPDQLRVFWTPERLRQAAANPAPAPNVRPGSQPETGKGTILEPGGAESTASAAPVAPKGFTDARSPAAPFAAPAAVSRSQRVSNVTAWPTSAVGRLFFSNQAETAWYSCSATSIVTDSPNAVWTAAHCLHGPAGPGWFTNYIFIPADSGSDIPYGYFQGVNLIAHNEWTSGSSDRRQGADMGIVIVTPGSGQSLSLSDTVGAWGYRFLGETGFSNARSFGYPSDGYNRPDSDFSQGDYMMYCEGNTADAANGNPLDNRLRMACDMGHGASGGPMAINVGTSPQIMGTNSHRAVDTNDNFIDNWLNSSNHGLVATALIRYVNDNW</sequence>
<dbReference type="EMBL" id="JADBEB010000001">
    <property type="protein sequence ID" value="MBE1484830.1"/>
    <property type="molecule type" value="Genomic_DNA"/>
</dbReference>
<reference evidence="3" key="1">
    <citation type="submission" date="2020-10" db="EMBL/GenBank/DDBJ databases">
        <title>Sequencing the genomes of 1000 actinobacteria strains.</title>
        <authorList>
            <person name="Klenk H.-P."/>
        </authorList>
    </citation>
    <scope>NUCLEOTIDE SEQUENCE</scope>
    <source>
        <strain evidence="3">DSM 46832</strain>
    </source>
</reference>